<sequence>MAYQTTYCGSASCSSNSYCYITENSLTCSTAQLSSWRLNSTVFPPIEYVGPTNPGDSVDAACENLQITNDTVKLQVTGWASQFWASDTISPPSGTFYNPLEIGSCIDDLSNNLPNLYCKEGKCRHKLYAGEVCLSSNHCASYICSQGICQPDPSEDQISELTGGFSRPANVHYFGPPPSTQPNTSQVIAIASCVIILLTSLLTIMYAKKICKKHDEAAQDTADTGVGSRMRRGASLLLSGTILTRQNSSATLPRYTVEGDPSMWAQLVSWIMPPGELPPSYESVVENENGNLDGRQGGRTYDTTDLEANAGEGNRDSGEVSETTGEIEGGEEASSEPNNDIETASNRAQPSRASSLLVRNPDNDEEDEGTYERVSMSSNRTADDDNADETTVLNRDAEES</sequence>
<proteinExistence type="predicted"/>
<dbReference type="AlphaFoldDB" id="A0A9N8ZWP5"/>
<dbReference type="OrthoDB" id="2438462at2759"/>
<dbReference type="Proteomes" id="UP000789572">
    <property type="component" value="Unassembled WGS sequence"/>
</dbReference>
<gene>
    <name evidence="2" type="ORF">POCULU_LOCUS3077</name>
</gene>
<protein>
    <submittedName>
        <fullName evidence="2">9436_t:CDS:1</fullName>
    </submittedName>
</protein>
<evidence type="ECO:0000313" key="2">
    <source>
        <dbReference type="EMBL" id="CAG8511139.1"/>
    </source>
</evidence>
<accession>A0A9N8ZWP5</accession>
<feature type="region of interest" description="Disordered" evidence="1">
    <location>
        <begin position="281"/>
        <end position="400"/>
    </location>
</feature>
<evidence type="ECO:0000313" key="3">
    <source>
        <dbReference type="Proteomes" id="UP000789572"/>
    </source>
</evidence>
<comment type="caution">
    <text evidence="2">The sequence shown here is derived from an EMBL/GenBank/DDBJ whole genome shotgun (WGS) entry which is preliminary data.</text>
</comment>
<keyword evidence="3" id="KW-1185">Reference proteome</keyword>
<reference evidence="2" key="1">
    <citation type="submission" date="2021-06" db="EMBL/GenBank/DDBJ databases">
        <authorList>
            <person name="Kallberg Y."/>
            <person name="Tangrot J."/>
            <person name="Rosling A."/>
        </authorList>
    </citation>
    <scope>NUCLEOTIDE SEQUENCE</scope>
    <source>
        <strain evidence="2">IA702</strain>
    </source>
</reference>
<organism evidence="2 3">
    <name type="scientific">Paraglomus occultum</name>
    <dbReference type="NCBI Taxonomy" id="144539"/>
    <lineage>
        <taxon>Eukaryota</taxon>
        <taxon>Fungi</taxon>
        <taxon>Fungi incertae sedis</taxon>
        <taxon>Mucoromycota</taxon>
        <taxon>Glomeromycotina</taxon>
        <taxon>Glomeromycetes</taxon>
        <taxon>Paraglomerales</taxon>
        <taxon>Paraglomeraceae</taxon>
        <taxon>Paraglomus</taxon>
    </lineage>
</organism>
<dbReference type="EMBL" id="CAJVPJ010000319">
    <property type="protein sequence ID" value="CAG8511139.1"/>
    <property type="molecule type" value="Genomic_DNA"/>
</dbReference>
<feature type="compositionally biased region" description="Polar residues" evidence="1">
    <location>
        <begin position="337"/>
        <end position="354"/>
    </location>
</feature>
<name>A0A9N8ZWP5_9GLOM</name>
<evidence type="ECO:0000256" key="1">
    <source>
        <dbReference type="SAM" id="MobiDB-lite"/>
    </source>
</evidence>